<sequence length="156" mass="16741">MAGCSSSVRISHIKNLQDDDVLLSINATRANTHLLCKGNRHRLVIVDVRNPEADPQSGVSVTSITESSEINYVENDAKVMERDYVAPDTENGADDGGDIGGNGKSSGGGGGDTGDDDYEKRAFGPILKSREEAARTVGLRKAFLLRYLDLQVILCC</sequence>
<name>A0A2G9H2E0_9LAMI</name>
<comment type="caution">
    <text evidence="2">The sequence shown here is derived from an EMBL/GenBank/DDBJ whole genome shotgun (WGS) entry which is preliminary data.</text>
</comment>
<reference evidence="3" key="1">
    <citation type="journal article" date="2018" name="Gigascience">
        <title>Genome assembly of the Pink Ipe (Handroanthus impetiginosus, Bignoniaceae), a highly valued, ecologically keystone Neotropical timber forest tree.</title>
        <authorList>
            <person name="Silva-Junior O.B."/>
            <person name="Grattapaglia D."/>
            <person name="Novaes E."/>
            <person name="Collevatti R.G."/>
        </authorList>
    </citation>
    <scope>NUCLEOTIDE SEQUENCE [LARGE SCALE GENOMIC DNA]</scope>
    <source>
        <strain evidence="3">cv. UFG-1</strain>
    </source>
</reference>
<evidence type="ECO:0000313" key="3">
    <source>
        <dbReference type="Proteomes" id="UP000231279"/>
    </source>
</evidence>
<dbReference type="STRING" id="429701.A0A2G9H2E0"/>
<evidence type="ECO:0000256" key="1">
    <source>
        <dbReference type="SAM" id="MobiDB-lite"/>
    </source>
</evidence>
<protein>
    <submittedName>
        <fullName evidence="2">Uncharacterized protein</fullName>
    </submittedName>
</protein>
<feature type="region of interest" description="Disordered" evidence="1">
    <location>
        <begin position="82"/>
        <end position="117"/>
    </location>
</feature>
<dbReference type="AlphaFoldDB" id="A0A2G9H2E0"/>
<evidence type="ECO:0000313" key="2">
    <source>
        <dbReference type="EMBL" id="PIN11676.1"/>
    </source>
</evidence>
<dbReference type="Proteomes" id="UP000231279">
    <property type="component" value="Unassembled WGS sequence"/>
</dbReference>
<organism evidence="2 3">
    <name type="scientific">Handroanthus impetiginosus</name>
    <dbReference type="NCBI Taxonomy" id="429701"/>
    <lineage>
        <taxon>Eukaryota</taxon>
        <taxon>Viridiplantae</taxon>
        <taxon>Streptophyta</taxon>
        <taxon>Embryophyta</taxon>
        <taxon>Tracheophyta</taxon>
        <taxon>Spermatophyta</taxon>
        <taxon>Magnoliopsida</taxon>
        <taxon>eudicotyledons</taxon>
        <taxon>Gunneridae</taxon>
        <taxon>Pentapetalae</taxon>
        <taxon>asterids</taxon>
        <taxon>lamiids</taxon>
        <taxon>Lamiales</taxon>
        <taxon>Bignoniaceae</taxon>
        <taxon>Crescentiina</taxon>
        <taxon>Tabebuia alliance</taxon>
        <taxon>Handroanthus</taxon>
    </lineage>
</organism>
<proteinExistence type="predicted"/>
<gene>
    <name evidence="2" type="ORF">CDL12_15723</name>
</gene>
<feature type="compositionally biased region" description="Gly residues" evidence="1">
    <location>
        <begin position="98"/>
        <end position="112"/>
    </location>
</feature>
<accession>A0A2G9H2E0</accession>
<keyword evidence="3" id="KW-1185">Reference proteome</keyword>
<dbReference type="EMBL" id="NKXS01002896">
    <property type="protein sequence ID" value="PIN11676.1"/>
    <property type="molecule type" value="Genomic_DNA"/>
</dbReference>